<keyword evidence="5 7" id="KW-0802">TPR repeat</keyword>
<evidence type="ECO:0000256" key="4">
    <source>
        <dbReference type="ARBA" id="ARBA00022786"/>
    </source>
</evidence>
<dbReference type="GO" id="GO:0005680">
    <property type="term" value="C:anaphase-promoting complex"/>
    <property type="evidence" value="ECO:0007669"/>
    <property type="project" value="UniProtKB-ARBA"/>
</dbReference>
<dbReference type="SMART" id="SM00028">
    <property type="entry name" value="TPR"/>
    <property type="match status" value="2"/>
</dbReference>
<dbReference type="GO" id="GO:0016567">
    <property type="term" value="P:protein ubiquitination"/>
    <property type="evidence" value="ECO:0007669"/>
    <property type="project" value="TreeGrafter"/>
</dbReference>
<dbReference type="GO" id="GO:0005737">
    <property type="term" value="C:cytoplasm"/>
    <property type="evidence" value="ECO:0007669"/>
    <property type="project" value="TreeGrafter"/>
</dbReference>
<evidence type="ECO:0000256" key="7">
    <source>
        <dbReference type="PROSITE-ProRule" id="PRU00339"/>
    </source>
</evidence>
<feature type="region of interest" description="Disordered" evidence="8">
    <location>
        <begin position="971"/>
        <end position="1004"/>
    </location>
</feature>
<dbReference type="GO" id="GO:0051301">
    <property type="term" value="P:cell division"/>
    <property type="evidence" value="ECO:0007669"/>
    <property type="project" value="UniProtKB-KW"/>
</dbReference>
<comment type="caution">
    <text evidence="9">The sequence shown here is derived from an EMBL/GenBank/DDBJ whole genome shotgun (WGS) entry which is preliminary data.</text>
</comment>
<evidence type="ECO:0000313" key="10">
    <source>
        <dbReference type="Proteomes" id="UP001139887"/>
    </source>
</evidence>
<evidence type="ECO:0000256" key="6">
    <source>
        <dbReference type="ARBA" id="ARBA00023306"/>
    </source>
</evidence>
<gene>
    <name evidence="9" type="primary">cut9</name>
    <name evidence="9" type="ORF">IWW36_000554</name>
</gene>
<name>A0A9W8IJK1_9FUNG</name>
<organism evidence="9 10">
    <name type="scientific">Coemansia brasiliensis</name>
    <dbReference type="NCBI Taxonomy" id="2650707"/>
    <lineage>
        <taxon>Eukaryota</taxon>
        <taxon>Fungi</taxon>
        <taxon>Fungi incertae sedis</taxon>
        <taxon>Zoopagomycota</taxon>
        <taxon>Kickxellomycotina</taxon>
        <taxon>Kickxellomycetes</taxon>
        <taxon>Kickxellales</taxon>
        <taxon>Kickxellaceae</taxon>
        <taxon>Coemansia</taxon>
    </lineage>
</organism>
<dbReference type="PROSITE" id="PS50005">
    <property type="entry name" value="TPR"/>
    <property type="match status" value="1"/>
</dbReference>
<keyword evidence="3" id="KW-0498">Mitosis</keyword>
<evidence type="ECO:0000256" key="1">
    <source>
        <dbReference type="ARBA" id="ARBA00022618"/>
    </source>
</evidence>
<keyword evidence="10" id="KW-1185">Reference proteome</keyword>
<evidence type="ECO:0000313" key="9">
    <source>
        <dbReference type="EMBL" id="KAJ2852174.1"/>
    </source>
</evidence>
<dbReference type="GO" id="GO:0045842">
    <property type="term" value="P:positive regulation of mitotic metaphase/anaphase transition"/>
    <property type="evidence" value="ECO:0007669"/>
    <property type="project" value="TreeGrafter"/>
</dbReference>
<feature type="region of interest" description="Disordered" evidence="8">
    <location>
        <begin position="382"/>
        <end position="417"/>
    </location>
</feature>
<protein>
    <submittedName>
        <fullName evidence="9">Anaphase-promoting complex subunit Cut9</fullName>
    </submittedName>
</protein>
<keyword evidence="6" id="KW-0131">Cell cycle</keyword>
<reference evidence="9" key="1">
    <citation type="submission" date="2022-07" db="EMBL/GenBank/DDBJ databases">
        <title>Phylogenomic reconstructions and comparative analyses of Kickxellomycotina fungi.</title>
        <authorList>
            <person name="Reynolds N.K."/>
            <person name="Stajich J.E."/>
            <person name="Barry K."/>
            <person name="Grigoriev I.V."/>
            <person name="Crous P."/>
            <person name="Smith M.E."/>
        </authorList>
    </citation>
    <scope>NUCLEOTIDE SEQUENCE</scope>
    <source>
        <strain evidence="9">NRRL 1566</strain>
    </source>
</reference>
<dbReference type="Gene3D" id="1.25.40.10">
    <property type="entry name" value="Tetratricopeptide repeat domain"/>
    <property type="match status" value="2"/>
</dbReference>
<dbReference type="InterPro" id="IPR019734">
    <property type="entry name" value="TPR_rpt"/>
</dbReference>
<dbReference type="GO" id="GO:0031145">
    <property type="term" value="P:anaphase-promoting complex-dependent catabolic process"/>
    <property type="evidence" value="ECO:0007669"/>
    <property type="project" value="TreeGrafter"/>
</dbReference>
<feature type="region of interest" description="Disordered" evidence="8">
    <location>
        <begin position="432"/>
        <end position="451"/>
    </location>
</feature>
<dbReference type="PANTHER" id="PTHR12558">
    <property type="entry name" value="CELL DIVISION CYCLE 16,23,27"/>
    <property type="match status" value="1"/>
</dbReference>
<keyword evidence="2" id="KW-0677">Repeat</keyword>
<keyword evidence="4" id="KW-0833">Ubl conjugation pathway</keyword>
<dbReference type="InterPro" id="IPR011990">
    <property type="entry name" value="TPR-like_helical_dom_sf"/>
</dbReference>
<evidence type="ECO:0000256" key="2">
    <source>
        <dbReference type="ARBA" id="ARBA00022737"/>
    </source>
</evidence>
<dbReference type="PANTHER" id="PTHR12558:SF9">
    <property type="entry name" value="CELL DIVISION CYCLE PROTEIN 16 HOMOLOG"/>
    <property type="match status" value="1"/>
</dbReference>
<evidence type="ECO:0000256" key="8">
    <source>
        <dbReference type="SAM" id="MobiDB-lite"/>
    </source>
</evidence>
<feature type="compositionally biased region" description="Acidic residues" evidence="8">
    <location>
        <begin position="987"/>
        <end position="1004"/>
    </location>
</feature>
<dbReference type="Pfam" id="PF12895">
    <property type="entry name" value="ANAPC3"/>
    <property type="match status" value="1"/>
</dbReference>
<evidence type="ECO:0000256" key="5">
    <source>
        <dbReference type="ARBA" id="ARBA00022803"/>
    </source>
</evidence>
<dbReference type="OrthoDB" id="10006270at2759"/>
<accession>A0A9W8IJK1</accession>
<sequence>MSEQEVLLHLRSLRASCAQGLAWSTSLIWAEKALLLSNSLDDVLWLADALVTNGQYRQAEELLISPKYIQMVHKSSTGRYLASVVAMRLGRAEDALALLNHDTRQDLNQQAGETSLFSQTPTGNKRPTQLKSDLQNMASLLDPPNSAEFEENKVDHEAVQPFNPQAWMMYMQGAAVIQLSNVGATEATPGIKQLLQQYPAEPRFTTSAADDTHQSTHLSGLDALAARIWTEAIRLDPRCWEAWTGLRDHGLLTAEEETELICNANWSQVCGSSAEFFQNYCLATQPYAKTNDQAIHLLLSRYPALINDPSLRTIHAARLLSLGQARSCLEHTTRALELRRVPDPSTTAVHITALTMLYAKDALFRIAHELAEEFGLSAVKRAEAEPRDTGSGSASITEGGHKPSFSLSTPRGSGVSAAVAGTGRLRSGARGLLVPETPSKTPGAFSAPTPTHSAYTTGSTGYVAARSVVQSAEATALAAWRGLWGLPTWTHAGPPALATYSSALGPLQTVSTESSSLLNILTTSSVQAVGYSTQYEFAGASLAWYAIGCYYLVSALLMATPNAVRHEWVMTANITGVSFMNNEQQSGMAGLVSMRRSLPLSPEAERALEEARRWLAKTTLASPRSVVAWVAFAHTFIVSGEWEAATRALHTAVGLCGCDGVVHGGGRDTPASTAQTPSKKPLSYKQHCTVRGTRLAHIPLSSLGGVYLQMGDLGMAESCFNASAQCLSGYSIYEWVSAWKPVLDPVKHSQALSWCFSNKEIPEGAIYSASLSDAQLLNDLGAMYYSTNNLAHARLLFMLSLRALLAQADSKLNAVFIVSSKHESNTKLPAETRACLALVKHNLGNTLRKLNEFSAALECLQAAYEHAPNEPAIWMSLAFCLHSRALTVYPDSATCSADLDQAIEMYHRILAEKPGDSAATDLLSLALEMSTCIHDVIPTAIDPLLPDESFTFALRDPDEIGLLALDSLAVDDSNEVQESDGSSQQSEDSDEAMDIEEDTDSDEL</sequence>
<proteinExistence type="predicted"/>
<dbReference type="SUPFAM" id="SSF48452">
    <property type="entry name" value="TPR-like"/>
    <property type="match status" value="1"/>
</dbReference>
<keyword evidence="1" id="KW-0132">Cell division</keyword>
<feature type="repeat" description="TPR" evidence="7">
    <location>
        <begin position="837"/>
        <end position="870"/>
    </location>
</feature>
<dbReference type="EMBL" id="JANBUW010000005">
    <property type="protein sequence ID" value="KAJ2852174.1"/>
    <property type="molecule type" value="Genomic_DNA"/>
</dbReference>
<evidence type="ECO:0000256" key="3">
    <source>
        <dbReference type="ARBA" id="ARBA00022776"/>
    </source>
</evidence>
<dbReference type="Proteomes" id="UP001139887">
    <property type="component" value="Unassembled WGS sequence"/>
</dbReference>
<dbReference type="AlphaFoldDB" id="A0A9W8IJK1"/>